<sequence>MAIKRKQDADQTNISHAATDSKTQPRPQKRRKQDATKEDVTYTVTQILVFKDAISAITDWSSSTVAQKHVQVIHWFDVLGLTKDECAERYPNKEGEPCSAANIYKAYNTWAPRFYAEKAVAYIPLGKRGIARAAKTKKSEFVNETQKKGPSRGVRRTGGYEASKLDTQLAKLFSRIPGPTAPAARGHRDSNQGYCHGILATQPDIGYLQANNMNKDTLGFRCKDKDGSSYGPRGSISISRASVMQYCTTIHTALLSEPSTTTISYGPEIAADTISRFAACITPTLQTRLPTHITTPFGTFEQQWSMSELEDLYVFAVTVSAGAVCDMVINRWIEEMRCVEPRIIQDESGEDQIFNILDFGPELLSFLAQNDEQGSRFFLNVLIAHGEAGWVTIRDAHLGNWHEKVKKSLVEMMQNGQVIDLFSVSQEIICQAFHHQGSGNEKTCFTGGKPPQPIIIAAPLAQRPLPGSYDNTDLDSENEEQGDVFQIKIPDFPNTHTRHPLPSLSCSDPISRSMYTYMENKYRSTPLDNRIQYHNPKFNTHHDTAEVCLDKIRMVREKLALFKKEGIEVGDEEVEKALGVTGDEEQDNKDDSEDDELEREMQRALEVEEEDEDEDFEEEFDVV</sequence>
<feature type="region of interest" description="Disordered" evidence="1">
    <location>
        <begin position="572"/>
        <end position="623"/>
    </location>
</feature>
<feature type="compositionally biased region" description="Acidic residues" evidence="1">
    <location>
        <begin position="582"/>
        <end position="598"/>
    </location>
</feature>
<protein>
    <submittedName>
        <fullName evidence="2">Uncharacterized protein</fullName>
    </submittedName>
</protein>
<feature type="region of interest" description="Disordered" evidence="1">
    <location>
        <begin position="141"/>
        <end position="160"/>
    </location>
</feature>
<organism evidence="2 3">
    <name type="scientific">Nothophoma quercina</name>
    <dbReference type="NCBI Taxonomy" id="749835"/>
    <lineage>
        <taxon>Eukaryota</taxon>
        <taxon>Fungi</taxon>
        <taxon>Dikarya</taxon>
        <taxon>Ascomycota</taxon>
        <taxon>Pezizomycotina</taxon>
        <taxon>Dothideomycetes</taxon>
        <taxon>Pleosporomycetidae</taxon>
        <taxon>Pleosporales</taxon>
        <taxon>Pleosporineae</taxon>
        <taxon>Didymellaceae</taxon>
        <taxon>Nothophoma</taxon>
    </lineage>
</organism>
<comment type="caution">
    <text evidence="2">The sequence shown here is derived from an EMBL/GenBank/DDBJ whole genome shotgun (WGS) entry which is preliminary data.</text>
</comment>
<evidence type="ECO:0000313" key="3">
    <source>
        <dbReference type="Proteomes" id="UP001521222"/>
    </source>
</evidence>
<proteinExistence type="predicted"/>
<evidence type="ECO:0000313" key="2">
    <source>
        <dbReference type="EMBL" id="KAL1598295.1"/>
    </source>
</evidence>
<feature type="region of interest" description="Disordered" evidence="1">
    <location>
        <begin position="1"/>
        <end position="37"/>
    </location>
</feature>
<reference evidence="2 3" key="1">
    <citation type="submission" date="2024-02" db="EMBL/GenBank/DDBJ databases">
        <title>De novo assembly and annotation of 12 fungi associated with fruit tree decline syndrome in Ontario, Canada.</title>
        <authorList>
            <person name="Sulman M."/>
            <person name="Ellouze W."/>
            <person name="Ilyukhin E."/>
        </authorList>
    </citation>
    <scope>NUCLEOTIDE SEQUENCE [LARGE SCALE GENOMIC DNA]</scope>
    <source>
        <strain evidence="2 3">M97-236</strain>
    </source>
</reference>
<gene>
    <name evidence="2" type="ORF">SLS59_006979</name>
</gene>
<feature type="compositionally biased region" description="Acidic residues" evidence="1">
    <location>
        <begin position="607"/>
        <end position="623"/>
    </location>
</feature>
<dbReference type="EMBL" id="JAKIXB020000023">
    <property type="protein sequence ID" value="KAL1598295.1"/>
    <property type="molecule type" value="Genomic_DNA"/>
</dbReference>
<keyword evidence="3" id="KW-1185">Reference proteome</keyword>
<dbReference type="Proteomes" id="UP001521222">
    <property type="component" value="Unassembled WGS sequence"/>
</dbReference>
<evidence type="ECO:0000256" key="1">
    <source>
        <dbReference type="SAM" id="MobiDB-lite"/>
    </source>
</evidence>
<accession>A0ABR3R1J6</accession>
<name>A0ABR3R1J6_9PLEO</name>
<feature type="compositionally biased region" description="Polar residues" evidence="1">
    <location>
        <begin position="10"/>
        <end position="26"/>
    </location>
</feature>